<dbReference type="GO" id="GO:0046872">
    <property type="term" value="F:metal ion binding"/>
    <property type="evidence" value="ECO:0007669"/>
    <property type="project" value="UniProtKB-KW"/>
</dbReference>
<keyword evidence="7" id="KW-0067">ATP-binding</keyword>
<comment type="catalytic activity">
    <reaction evidence="9">
        <text>N-acetyl-D-glucosamine + ATP = N-acetyl-D-glucosamine 6-phosphate + ADP + H(+)</text>
        <dbReference type="Rhea" id="RHEA:17417"/>
        <dbReference type="ChEBI" id="CHEBI:15378"/>
        <dbReference type="ChEBI" id="CHEBI:30616"/>
        <dbReference type="ChEBI" id="CHEBI:57513"/>
        <dbReference type="ChEBI" id="CHEBI:456216"/>
        <dbReference type="ChEBI" id="CHEBI:506227"/>
        <dbReference type="EC" id="2.7.1.59"/>
    </reaction>
</comment>
<evidence type="ECO:0000313" key="11">
    <source>
        <dbReference type="EMBL" id="MBB4410309.1"/>
    </source>
</evidence>
<dbReference type="InterPro" id="IPR049874">
    <property type="entry name" value="ROK_cs"/>
</dbReference>
<dbReference type="Pfam" id="PF00480">
    <property type="entry name" value="ROK"/>
    <property type="match status" value="1"/>
</dbReference>
<evidence type="ECO:0000256" key="9">
    <source>
        <dbReference type="ARBA" id="ARBA00049065"/>
    </source>
</evidence>
<keyword evidence="8" id="KW-0119">Carbohydrate metabolism</keyword>
<keyword evidence="5 10" id="KW-0418">Kinase</keyword>
<protein>
    <recommendedName>
        <fullName evidence="1">N-acetylglucosamine kinase</fullName>
        <ecNumber evidence="1">2.7.1.59</ecNumber>
    </recommendedName>
</protein>
<evidence type="ECO:0000256" key="2">
    <source>
        <dbReference type="ARBA" id="ARBA00022679"/>
    </source>
</evidence>
<organism evidence="10 13">
    <name type="scientific">Aliirhizobium cellulosilyticum</name>
    <dbReference type="NCBI Taxonomy" id="393664"/>
    <lineage>
        <taxon>Bacteria</taxon>
        <taxon>Pseudomonadati</taxon>
        <taxon>Pseudomonadota</taxon>
        <taxon>Alphaproteobacteria</taxon>
        <taxon>Hyphomicrobiales</taxon>
        <taxon>Rhizobiaceae</taxon>
        <taxon>Aliirhizobium</taxon>
    </lineage>
</organism>
<dbReference type="Proteomes" id="UP000524535">
    <property type="component" value="Unassembled WGS sequence"/>
</dbReference>
<gene>
    <name evidence="11" type="ORF">GGE31_000780</name>
    <name evidence="10" type="ORF">GGE33_001005</name>
    <name evidence="12" type="ORF">GGE35_000778</name>
</gene>
<accession>A0A7W6WNG8</accession>
<dbReference type="SUPFAM" id="SSF53067">
    <property type="entry name" value="Actin-like ATPase domain"/>
    <property type="match status" value="1"/>
</dbReference>
<dbReference type="Proteomes" id="UP000576087">
    <property type="component" value="Unassembled WGS sequence"/>
</dbReference>
<dbReference type="Gene3D" id="3.30.420.40">
    <property type="match status" value="2"/>
</dbReference>
<evidence type="ECO:0000256" key="4">
    <source>
        <dbReference type="ARBA" id="ARBA00022741"/>
    </source>
</evidence>
<evidence type="ECO:0000256" key="1">
    <source>
        <dbReference type="ARBA" id="ARBA00012122"/>
    </source>
</evidence>
<evidence type="ECO:0000313" key="13">
    <source>
        <dbReference type="Proteomes" id="UP000520770"/>
    </source>
</evidence>
<evidence type="ECO:0000313" key="14">
    <source>
        <dbReference type="Proteomes" id="UP000524535"/>
    </source>
</evidence>
<dbReference type="InterPro" id="IPR000600">
    <property type="entry name" value="ROK"/>
</dbReference>
<sequence length="315" mass="32006">MMQSAAVLCADIGGSFIKFGLSRKPGEVEELARVPVPKSDWRELAEALRSLANDADASGVLPLGLSTAGLVDPVTGKGLSANIPCLTGLPIAEAISQATGRSVFAANDADCLTLAEANDGVGRGHSIVFCIIIGTGIGGGIAVDGRILPGAGGVTGEWGHGPALNTSVEIGARLVHVPRFSCGCGQSGCVDTIGGARGIEKLHTLFHGEERSSHRIIEDWQAGETKAGETIEAYLQLVADPLAVAINTVGPSIVPVGGGLASAGALIAALDEAVRARILNRLDWPLLVPAIRREDGGLIGAAVLARQGVADARAA</sequence>
<proteinExistence type="predicted"/>
<evidence type="ECO:0000256" key="5">
    <source>
        <dbReference type="ARBA" id="ARBA00022777"/>
    </source>
</evidence>
<dbReference type="EMBL" id="JACIHM010000001">
    <property type="protein sequence ID" value="MBB4444996.1"/>
    <property type="molecule type" value="Genomic_DNA"/>
</dbReference>
<dbReference type="EC" id="2.7.1.59" evidence="1"/>
<dbReference type="AlphaFoldDB" id="A0A7W6WNG8"/>
<keyword evidence="4" id="KW-0547">Nucleotide-binding</keyword>
<dbReference type="PANTHER" id="PTHR18964">
    <property type="entry name" value="ROK (REPRESSOR, ORF, KINASE) FAMILY"/>
    <property type="match status" value="1"/>
</dbReference>
<keyword evidence="2 10" id="KW-0808">Transferase</keyword>
<keyword evidence="14" id="KW-1185">Reference proteome</keyword>
<dbReference type="InterPro" id="IPR043129">
    <property type="entry name" value="ATPase_NBD"/>
</dbReference>
<keyword evidence="3" id="KW-0479">Metal-binding</keyword>
<dbReference type="GO" id="GO:0005524">
    <property type="term" value="F:ATP binding"/>
    <property type="evidence" value="ECO:0007669"/>
    <property type="project" value="UniProtKB-KW"/>
</dbReference>
<evidence type="ECO:0000313" key="10">
    <source>
        <dbReference type="EMBL" id="MBB4347297.1"/>
    </source>
</evidence>
<evidence type="ECO:0000313" key="15">
    <source>
        <dbReference type="Proteomes" id="UP000576087"/>
    </source>
</evidence>
<name>A0A7W6WNG8_9HYPH</name>
<evidence type="ECO:0000256" key="8">
    <source>
        <dbReference type="ARBA" id="ARBA00023277"/>
    </source>
</evidence>
<evidence type="ECO:0000256" key="3">
    <source>
        <dbReference type="ARBA" id="ARBA00022723"/>
    </source>
</evidence>
<dbReference type="PROSITE" id="PS01125">
    <property type="entry name" value="ROK"/>
    <property type="match status" value="1"/>
</dbReference>
<evidence type="ECO:0000256" key="6">
    <source>
        <dbReference type="ARBA" id="ARBA00022833"/>
    </source>
</evidence>
<evidence type="ECO:0000256" key="7">
    <source>
        <dbReference type="ARBA" id="ARBA00022840"/>
    </source>
</evidence>
<evidence type="ECO:0000313" key="12">
    <source>
        <dbReference type="EMBL" id="MBB4444996.1"/>
    </source>
</evidence>
<comment type="caution">
    <text evidence="10">The sequence shown here is derived from an EMBL/GenBank/DDBJ whole genome shotgun (WGS) entry which is preliminary data.</text>
</comment>
<dbReference type="GO" id="GO:0045127">
    <property type="term" value="F:N-acetylglucosamine kinase activity"/>
    <property type="evidence" value="ECO:0007669"/>
    <property type="project" value="UniProtKB-EC"/>
</dbReference>
<dbReference type="EMBL" id="JACIGW010000001">
    <property type="protein sequence ID" value="MBB4347297.1"/>
    <property type="molecule type" value="Genomic_DNA"/>
</dbReference>
<dbReference type="EMBL" id="JACIGY010000001">
    <property type="protein sequence ID" value="MBB4410309.1"/>
    <property type="molecule type" value="Genomic_DNA"/>
</dbReference>
<dbReference type="Proteomes" id="UP000520770">
    <property type="component" value="Unassembled WGS sequence"/>
</dbReference>
<dbReference type="PANTHER" id="PTHR18964:SF162">
    <property type="entry name" value="N-ACETYL-D-GLUCOSAMINE KINASE"/>
    <property type="match status" value="1"/>
</dbReference>
<reference evidence="13 14" key="1">
    <citation type="submission" date="2020-08" db="EMBL/GenBank/DDBJ databases">
        <title>Genomic Encyclopedia of Type Strains, Phase IV (KMG-V): Genome sequencing to study the core and pangenomes of soil and plant-associated prokaryotes.</title>
        <authorList>
            <person name="Whitman W."/>
        </authorList>
    </citation>
    <scope>NUCLEOTIDE SEQUENCE [LARGE SCALE GENOMIC DNA]</scope>
    <source>
        <strain evidence="11 14">SEMIA 444</strain>
        <strain evidence="10 13">SEMIA 448</strain>
        <strain evidence="12 15">SEMIA 452</strain>
    </source>
</reference>
<keyword evidence="6" id="KW-0862">Zinc</keyword>